<comment type="cofactor">
    <cofactor evidence="1 8">
        <name>heme</name>
        <dbReference type="ChEBI" id="CHEBI:30413"/>
    </cofactor>
</comment>
<dbReference type="Proteomes" id="UP000287972">
    <property type="component" value="Unassembled WGS sequence"/>
</dbReference>
<comment type="similarity">
    <text evidence="2 9">Belongs to the cytochrome P450 family.</text>
</comment>
<keyword evidence="4 8" id="KW-0479">Metal-binding</keyword>
<dbReference type="Gene3D" id="1.10.630.10">
    <property type="entry name" value="Cytochrome P450"/>
    <property type="match status" value="1"/>
</dbReference>
<feature type="non-terminal residue" evidence="11">
    <location>
        <position position="516"/>
    </location>
</feature>
<accession>A0A428NE54</accession>
<dbReference type="InterPro" id="IPR017972">
    <property type="entry name" value="Cyt_P450_CS"/>
</dbReference>
<gene>
    <name evidence="11" type="ORF">CEP51_016850</name>
</gene>
<dbReference type="InterPro" id="IPR036396">
    <property type="entry name" value="Cyt_P450_sf"/>
</dbReference>
<dbReference type="GO" id="GO:0020037">
    <property type="term" value="F:heme binding"/>
    <property type="evidence" value="ECO:0007669"/>
    <property type="project" value="InterPro"/>
</dbReference>
<organism evidence="11 12">
    <name type="scientific">Fusarium floridanum</name>
    <dbReference type="NCBI Taxonomy" id="1325733"/>
    <lineage>
        <taxon>Eukaryota</taxon>
        <taxon>Fungi</taxon>
        <taxon>Dikarya</taxon>
        <taxon>Ascomycota</taxon>
        <taxon>Pezizomycotina</taxon>
        <taxon>Sordariomycetes</taxon>
        <taxon>Hypocreomycetidae</taxon>
        <taxon>Hypocreales</taxon>
        <taxon>Nectriaceae</taxon>
        <taxon>Fusarium</taxon>
        <taxon>Fusarium solani species complex</taxon>
    </lineage>
</organism>
<keyword evidence="3 8" id="KW-0349">Heme</keyword>
<dbReference type="PRINTS" id="PR00465">
    <property type="entry name" value="EP450IV"/>
</dbReference>
<evidence type="ECO:0000256" key="9">
    <source>
        <dbReference type="RuleBase" id="RU000461"/>
    </source>
</evidence>
<keyword evidence="6 8" id="KW-0408">Iron</keyword>
<comment type="caution">
    <text evidence="11">The sequence shown here is derived from an EMBL/GenBank/DDBJ whole genome shotgun (WGS) entry which is preliminary data.</text>
</comment>
<dbReference type="InterPro" id="IPR001128">
    <property type="entry name" value="Cyt_P450"/>
</dbReference>
<dbReference type="InterPro" id="IPR002403">
    <property type="entry name" value="Cyt_P450_E_grp-IV"/>
</dbReference>
<dbReference type="GO" id="GO:0004497">
    <property type="term" value="F:monooxygenase activity"/>
    <property type="evidence" value="ECO:0007669"/>
    <property type="project" value="UniProtKB-KW"/>
</dbReference>
<evidence type="ECO:0000256" key="5">
    <source>
        <dbReference type="ARBA" id="ARBA00023002"/>
    </source>
</evidence>
<feature type="chain" id="PRO_5019480128" evidence="10">
    <location>
        <begin position="24"/>
        <end position="516"/>
    </location>
</feature>
<proteinExistence type="inferred from homology"/>
<evidence type="ECO:0000256" key="4">
    <source>
        <dbReference type="ARBA" id="ARBA00022723"/>
    </source>
</evidence>
<evidence type="ECO:0000256" key="10">
    <source>
        <dbReference type="SAM" id="SignalP"/>
    </source>
</evidence>
<reference evidence="11 12" key="1">
    <citation type="submission" date="2017-06" db="EMBL/GenBank/DDBJ databases">
        <title>Comparative genomic analysis of Ambrosia Fusariam Clade fungi.</title>
        <authorList>
            <person name="Stajich J.E."/>
            <person name="Carrillo J."/>
            <person name="Kijimoto T."/>
            <person name="Eskalen A."/>
            <person name="O'Donnell K."/>
            <person name="Kasson M."/>
        </authorList>
    </citation>
    <scope>NUCLEOTIDE SEQUENCE [LARGE SCALE GENOMIC DNA]</scope>
    <source>
        <strain evidence="11 12">NRRL62606</strain>
    </source>
</reference>
<dbReference type="SUPFAM" id="SSF48264">
    <property type="entry name" value="Cytochrome P450"/>
    <property type="match status" value="1"/>
</dbReference>
<feature type="non-terminal residue" evidence="11">
    <location>
        <position position="1"/>
    </location>
</feature>
<dbReference type="GO" id="GO:0016705">
    <property type="term" value="F:oxidoreductase activity, acting on paired donors, with incorporation or reduction of molecular oxygen"/>
    <property type="evidence" value="ECO:0007669"/>
    <property type="project" value="InterPro"/>
</dbReference>
<evidence type="ECO:0000313" key="12">
    <source>
        <dbReference type="Proteomes" id="UP000287972"/>
    </source>
</evidence>
<dbReference type="PROSITE" id="PS00086">
    <property type="entry name" value="CYTOCHROME_P450"/>
    <property type="match status" value="1"/>
</dbReference>
<keyword evidence="10" id="KW-0732">Signal</keyword>
<dbReference type="Pfam" id="PF00067">
    <property type="entry name" value="p450"/>
    <property type="match status" value="1"/>
</dbReference>
<dbReference type="PANTHER" id="PTHR46206">
    <property type="entry name" value="CYTOCHROME P450"/>
    <property type="match status" value="1"/>
</dbReference>
<evidence type="ECO:0000313" key="11">
    <source>
        <dbReference type="EMBL" id="RSL39048.1"/>
    </source>
</evidence>
<evidence type="ECO:0000256" key="2">
    <source>
        <dbReference type="ARBA" id="ARBA00010617"/>
    </source>
</evidence>
<keyword evidence="5 9" id="KW-0560">Oxidoreductase</keyword>
<sequence>PLPLIITILLLFVAFKAYRPASSNAPLLNPRKAYELSDGRLKAGFMVNGHHIVADWFKKNPERPMRLISDAGEITVLPPSRAREIRNEKRLSFTAFMHQVRAALRRSSVWGLSLTTEKSMHAHIPGFDGFREASGGTNLLQTVLTKDLTKSLNKITEPLATEASLSLEGLLTNGKEFHTVNLQETILRLVARMSSRVFLGTELCRDEAWLRVTREHTVTAFKASEELRMWPKLSRSVVHWFLPGCRELRAQVHEARQIITATLESRREQEAELLAQGKEPPKYNDAIEWFEQACKGTVLYDPTAMQLVLSAAAIHTTTDLISQVLIRLAQNPDIVESLRAEITAVLQEEGWSKTSLFKMKLLDSVIKESQRMKPIQLVSMTRLALADVKLSDGTLIPKDSSLTVSSHRMWDPEVYDNPDQWDGYRFLKMREDPAKQNSALLVSTGPDFLGFGHGQHACPGRFFAANEAKVAVLSFIMKYDFGLVGDAPPQIVKHGFNLSGDPSIQMRVRRREEEVS</sequence>
<protein>
    <submittedName>
        <fullName evidence="11">Uncharacterized protein</fullName>
    </submittedName>
</protein>
<keyword evidence="12" id="KW-1185">Reference proteome</keyword>
<name>A0A428NE54_9HYPO</name>
<keyword evidence="7 9" id="KW-0503">Monooxygenase</keyword>
<dbReference type="GO" id="GO:0005506">
    <property type="term" value="F:iron ion binding"/>
    <property type="evidence" value="ECO:0007669"/>
    <property type="project" value="InterPro"/>
</dbReference>
<feature type="binding site" description="axial binding residue" evidence="8">
    <location>
        <position position="458"/>
    </location>
    <ligand>
        <name>heme</name>
        <dbReference type="ChEBI" id="CHEBI:30413"/>
    </ligand>
    <ligandPart>
        <name>Fe</name>
        <dbReference type="ChEBI" id="CHEBI:18248"/>
    </ligandPart>
</feature>
<dbReference type="EMBL" id="NKCL01001528">
    <property type="protein sequence ID" value="RSL39048.1"/>
    <property type="molecule type" value="Genomic_DNA"/>
</dbReference>
<feature type="signal peptide" evidence="10">
    <location>
        <begin position="1"/>
        <end position="23"/>
    </location>
</feature>
<dbReference type="AlphaFoldDB" id="A0A428NE54"/>
<dbReference type="CDD" id="cd11041">
    <property type="entry name" value="CYP503A1-like"/>
    <property type="match status" value="1"/>
</dbReference>
<evidence type="ECO:0000256" key="3">
    <source>
        <dbReference type="ARBA" id="ARBA00022617"/>
    </source>
</evidence>
<evidence type="ECO:0000256" key="6">
    <source>
        <dbReference type="ARBA" id="ARBA00023004"/>
    </source>
</evidence>
<evidence type="ECO:0000256" key="7">
    <source>
        <dbReference type="ARBA" id="ARBA00023033"/>
    </source>
</evidence>
<evidence type="ECO:0000256" key="1">
    <source>
        <dbReference type="ARBA" id="ARBA00001971"/>
    </source>
</evidence>
<evidence type="ECO:0000256" key="8">
    <source>
        <dbReference type="PIRSR" id="PIRSR602403-1"/>
    </source>
</evidence>
<dbReference type="PANTHER" id="PTHR46206:SF2">
    <property type="entry name" value="CYTOCHROME P450 MONOOXYGENASE AUSG-RELATED"/>
    <property type="match status" value="1"/>
</dbReference>